<gene>
    <name evidence="2" type="ORF">RS84_02295</name>
</gene>
<name>A0A0M2HLC0_9MICO</name>
<dbReference type="Gene3D" id="3.10.450.50">
    <property type="match status" value="1"/>
</dbReference>
<evidence type="ECO:0000259" key="1">
    <source>
        <dbReference type="Pfam" id="PF12680"/>
    </source>
</evidence>
<dbReference type="RefSeq" id="WP_045257883.1">
    <property type="nucleotide sequence ID" value="NZ_JYJB01000009.1"/>
</dbReference>
<reference evidence="2 3" key="1">
    <citation type="submission" date="2015-02" db="EMBL/GenBank/DDBJ databases">
        <title>Draft genome sequences of ten Microbacterium spp. with emphasis on heavy metal contaminated environments.</title>
        <authorList>
            <person name="Corretto E."/>
        </authorList>
    </citation>
    <scope>NUCLEOTIDE SEQUENCE [LARGE SCALE GENOMIC DNA]</scope>
    <source>
        <strain evidence="2 3">SA35</strain>
    </source>
</reference>
<evidence type="ECO:0000313" key="2">
    <source>
        <dbReference type="EMBL" id="KJL47501.1"/>
    </source>
</evidence>
<dbReference type="SUPFAM" id="SSF54427">
    <property type="entry name" value="NTF2-like"/>
    <property type="match status" value="1"/>
</dbReference>
<evidence type="ECO:0000313" key="3">
    <source>
        <dbReference type="Proteomes" id="UP000033900"/>
    </source>
</evidence>
<proteinExistence type="predicted"/>
<dbReference type="InterPro" id="IPR037401">
    <property type="entry name" value="SnoaL-like"/>
</dbReference>
<organism evidence="2 3">
    <name type="scientific">Microbacterium hydrocarbonoxydans</name>
    <dbReference type="NCBI Taxonomy" id="273678"/>
    <lineage>
        <taxon>Bacteria</taxon>
        <taxon>Bacillati</taxon>
        <taxon>Actinomycetota</taxon>
        <taxon>Actinomycetes</taxon>
        <taxon>Micrococcales</taxon>
        <taxon>Microbacteriaceae</taxon>
        <taxon>Microbacterium</taxon>
    </lineage>
</organism>
<protein>
    <submittedName>
        <fullName evidence="2">SnoaL-like domain protein</fullName>
    </submittedName>
</protein>
<dbReference type="STRING" id="273678.RS84_02295"/>
<sequence>MSDASVDALRDDTRRAATIYFDAWRERDFGLLRTVLAEDVQFSGVFGDADGVEDCIAGLEGMADSVMETLRLTRRIVEGPDAMTWFDLVARNGAIVPTVNWSHVEGGLITRIRVVFDPRPLL</sequence>
<dbReference type="Proteomes" id="UP000033900">
    <property type="component" value="Unassembled WGS sequence"/>
</dbReference>
<dbReference type="PATRIC" id="fig|273678.4.peg.2297"/>
<dbReference type="Pfam" id="PF12680">
    <property type="entry name" value="SnoaL_2"/>
    <property type="match status" value="1"/>
</dbReference>
<dbReference type="InterPro" id="IPR032710">
    <property type="entry name" value="NTF2-like_dom_sf"/>
</dbReference>
<comment type="caution">
    <text evidence="2">The sequence shown here is derived from an EMBL/GenBank/DDBJ whole genome shotgun (WGS) entry which is preliminary data.</text>
</comment>
<accession>A0A0M2HLC0</accession>
<keyword evidence="3" id="KW-1185">Reference proteome</keyword>
<dbReference type="EMBL" id="JYJB01000009">
    <property type="protein sequence ID" value="KJL47501.1"/>
    <property type="molecule type" value="Genomic_DNA"/>
</dbReference>
<dbReference type="AlphaFoldDB" id="A0A0M2HLC0"/>
<feature type="domain" description="SnoaL-like" evidence="1">
    <location>
        <begin position="20"/>
        <end position="112"/>
    </location>
</feature>